<keyword evidence="5" id="KW-1185">Reference proteome</keyword>
<dbReference type="SUPFAM" id="SSF52172">
    <property type="entry name" value="CheY-like"/>
    <property type="match status" value="1"/>
</dbReference>
<evidence type="ECO:0000259" key="3">
    <source>
        <dbReference type="PROSITE" id="PS50110"/>
    </source>
</evidence>
<comment type="caution">
    <text evidence="4">The sequence shown here is derived from an EMBL/GenBank/DDBJ whole genome shotgun (WGS) entry which is preliminary data.</text>
</comment>
<dbReference type="GO" id="GO:0005829">
    <property type="term" value="C:cytosol"/>
    <property type="evidence" value="ECO:0007669"/>
    <property type="project" value="TreeGrafter"/>
</dbReference>
<dbReference type="AlphaFoldDB" id="A0A840TZ93"/>
<dbReference type="EMBL" id="JACHGF010000005">
    <property type="protein sequence ID" value="MBB5285508.1"/>
    <property type="molecule type" value="Genomic_DNA"/>
</dbReference>
<protein>
    <submittedName>
        <fullName evidence="4">DNA-binding LytR/AlgR family response regulator</fullName>
    </submittedName>
</protein>
<dbReference type="RefSeq" id="WP_184175718.1">
    <property type="nucleotide sequence ID" value="NZ_JACHGF010000005.1"/>
</dbReference>
<reference evidence="4 5" key="1">
    <citation type="submission" date="2020-08" db="EMBL/GenBank/DDBJ databases">
        <title>Genomic Encyclopedia of Type Strains, Phase IV (KMG-IV): sequencing the most valuable type-strain genomes for metagenomic binning, comparative biology and taxonomic classification.</title>
        <authorList>
            <person name="Goeker M."/>
        </authorList>
    </citation>
    <scope>NUCLEOTIDE SEQUENCE [LARGE SCALE GENOMIC DNA]</scope>
    <source>
        <strain evidence="4 5">DSM 105074</strain>
    </source>
</reference>
<dbReference type="GO" id="GO:0006355">
    <property type="term" value="P:regulation of DNA-templated transcription"/>
    <property type="evidence" value="ECO:0007669"/>
    <property type="project" value="TreeGrafter"/>
</dbReference>
<dbReference type="Gene3D" id="2.40.50.1020">
    <property type="entry name" value="LytTr DNA-binding domain"/>
    <property type="match status" value="1"/>
</dbReference>
<dbReference type="PANTHER" id="PTHR48111:SF69">
    <property type="entry name" value="RESPONSE REGULATOR RECEIVER"/>
    <property type="match status" value="1"/>
</dbReference>
<evidence type="ECO:0000313" key="5">
    <source>
        <dbReference type="Proteomes" id="UP000557307"/>
    </source>
</evidence>
<dbReference type="Proteomes" id="UP000557307">
    <property type="component" value="Unassembled WGS sequence"/>
</dbReference>
<dbReference type="FunFam" id="3.40.50.2300:FF:000361">
    <property type="entry name" value="Two-component system response regulator"/>
    <property type="match status" value="1"/>
</dbReference>
<dbReference type="GO" id="GO:0000156">
    <property type="term" value="F:phosphorelay response regulator activity"/>
    <property type="evidence" value="ECO:0007669"/>
    <property type="project" value="TreeGrafter"/>
</dbReference>
<proteinExistence type="predicted"/>
<dbReference type="Pfam" id="PF04397">
    <property type="entry name" value="LytTR"/>
    <property type="match status" value="1"/>
</dbReference>
<dbReference type="PROSITE" id="PS50110">
    <property type="entry name" value="RESPONSE_REGULATORY"/>
    <property type="match status" value="1"/>
</dbReference>
<keyword evidence="1 4" id="KW-0238">DNA-binding</keyword>
<evidence type="ECO:0000313" key="4">
    <source>
        <dbReference type="EMBL" id="MBB5285508.1"/>
    </source>
</evidence>
<name>A0A840TZ93_9BACT</name>
<sequence>MRILILEDEPLIARSLVKEVRHIEPEAVLEGPLESISQALQWFAEHPQPDLILADIQLSDGVSFDIFRQVPTDCPLIFTTAYDAYAIRAFKLNSVDYLLKPIGEEELRCAFEKFHRLRESTPLHYPAQLSTLLEQLEKRPARVYKRRFLAHHHRTIVAVPTERVALFVRDEVIWLVTTEGERLITDYPSLDELDDLLDPADFFRASRQHTVRKEALEGYRTHYSGRLELLVPAAAGEAITVSKEKAPFFRRWFEE</sequence>
<gene>
    <name evidence="4" type="ORF">HNQ92_003665</name>
</gene>
<dbReference type="PANTHER" id="PTHR48111">
    <property type="entry name" value="REGULATOR OF RPOS"/>
    <property type="match status" value="1"/>
</dbReference>
<feature type="modified residue" description="4-aspartylphosphate" evidence="2">
    <location>
        <position position="55"/>
    </location>
</feature>
<dbReference type="GO" id="GO:0000976">
    <property type="term" value="F:transcription cis-regulatory region binding"/>
    <property type="evidence" value="ECO:0007669"/>
    <property type="project" value="TreeGrafter"/>
</dbReference>
<dbReference type="SMART" id="SM00448">
    <property type="entry name" value="REC"/>
    <property type="match status" value="1"/>
</dbReference>
<accession>A0A840TZ93</accession>
<dbReference type="InterPro" id="IPR007492">
    <property type="entry name" value="LytTR_DNA-bd_dom"/>
</dbReference>
<dbReference type="InterPro" id="IPR039420">
    <property type="entry name" value="WalR-like"/>
</dbReference>
<evidence type="ECO:0000256" key="2">
    <source>
        <dbReference type="PROSITE-ProRule" id="PRU00169"/>
    </source>
</evidence>
<evidence type="ECO:0000256" key="1">
    <source>
        <dbReference type="ARBA" id="ARBA00023125"/>
    </source>
</evidence>
<dbReference type="SMART" id="SM00850">
    <property type="entry name" value="LytTR"/>
    <property type="match status" value="1"/>
</dbReference>
<feature type="domain" description="Response regulatory" evidence="3">
    <location>
        <begin position="2"/>
        <end position="115"/>
    </location>
</feature>
<dbReference type="Pfam" id="PF00072">
    <property type="entry name" value="Response_reg"/>
    <property type="match status" value="1"/>
</dbReference>
<keyword evidence="2" id="KW-0597">Phosphoprotein</keyword>
<dbReference type="InterPro" id="IPR011006">
    <property type="entry name" value="CheY-like_superfamily"/>
</dbReference>
<dbReference type="Gene3D" id="3.40.50.2300">
    <property type="match status" value="1"/>
</dbReference>
<dbReference type="InterPro" id="IPR001789">
    <property type="entry name" value="Sig_transdc_resp-reg_receiver"/>
</dbReference>
<organism evidence="4 5">
    <name type="scientific">Rhabdobacter roseus</name>
    <dbReference type="NCBI Taxonomy" id="1655419"/>
    <lineage>
        <taxon>Bacteria</taxon>
        <taxon>Pseudomonadati</taxon>
        <taxon>Bacteroidota</taxon>
        <taxon>Cytophagia</taxon>
        <taxon>Cytophagales</taxon>
        <taxon>Cytophagaceae</taxon>
        <taxon>Rhabdobacter</taxon>
    </lineage>
</organism>
<dbReference type="GO" id="GO:0032993">
    <property type="term" value="C:protein-DNA complex"/>
    <property type="evidence" value="ECO:0007669"/>
    <property type="project" value="TreeGrafter"/>
</dbReference>